<evidence type="ECO:0000259" key="8">
    <source>
        <dbReference type="Pfam" id="PF00370"/>
    </source>
</evidence>
<dbReference type="PIRSF" id="PIRSF000538">
    <property type="entry name" value="GlpK"/>
    <property type="match status" value="1"/>
</dbReference>
<gene>
    <name evidence="10" type="ORF">H9647_22065</name>
</gene>
<dbReference type="SUPFAM" id="SSF53067">
    <property type="entry name" value="Actin-like ATPase domain"/>
    <property type="match status" value="2"/>
</dbReference>
<dbReference type="CDD" id="cd07771">
    <property type="entry name" value="ASKHA_NBD_FGGY_RhaB-like"/>
    <property type="match status" value="1"/>
</dbReference>
<sequence length="492" mass="55349">MSVLAFDLGASSGRAVLGLLHDSRMEIREVHRFSNNPVFAGEHMHWDILRILHEMKQGLLKTKQAGERVSSVGIDSWAVDFGILGKDGELLGNPYHYRDTQTNGVMEEVLNKIPAERIFQKTGIQFLPFNTIYQLAALKKRDSYLLREGAHLLMIPDLLRYFLTGEKQHEFTNATTTQLFNPVMNDWDRELIKQIGIPEEWFGPIVSPGTEVGMLRSEVTKELGIRPVPFIAVAEHDTGSAIAAVPATDGPFAYLSCGTWSLMGTEVKAPIINEQTLASNFTNEGGVGHTYRLLKNIMGLWIFQETIREWEREGHDVNYDKLLHLAEQAVPFQYFIDPDHSMFLPAGNMTTRIQEYCIKTNQRPPQTQGEIIRCILESLAMKYRYVYELTEQVSGQSFSGLHMVGGGIHNRLLCKWTASALGKPVYAGPVEASAIGNIIVQWINEGVFSSLTEARKAVKESFPVLTYEPENAEAWKEAYLGYVKYTNLAAYV</sequence>
<evidence type="ECO:0000256" key="3">
    <source>
        <dbReference type="ARBA" id="ARBA00022741"/>
    </source>
</evidence>
<keyword evidence="7" id="KW-0684">Rhamnose metabolism</keyword>
<dbReference type="Pfam" id="PF00370">
    <property type="entry name" value="FGGY_N"/>
    <property type="match status" value="1"/>
</dbReference>
<evidence type="ECO:0000259" key="9">
    <source>
        <dbReference type="Pfam" id="PF02782"/>
    </source>
</evidence>
<accession>A0ABR8T583</accession>
<organism evidence="10 11">
    <name type="scientific">Paenibacillus gallinarum</name>
    <dbReference type="NCBI Taxonomy" id="2762232"/>
    <lineage>
        <taxon>Bacteria</taxon>
        <taxon>Bacillati</taxon>
        <taxon>Bacillota</taxon>
        <taxon>Bacilli</taxon>
        <taxon>Bacillales</taxon>
        <taxon>Paenibacillaceae</taxon>
        <taxon>Paenibacillus</taxon>
    </lineage>
</organism>
<comment type="similarity">
    <text evidence="1">Belongs to the FGGY kinase family.</text>
</comment>
<keyword evidence="2" id="KW-0808">Transferase</keyword>
<evidence type="ECO:0000256" key="6">
    <source>
        <dbReference type="ARBA" id="ARBA00023157"/>
    </source>
</evidence>
<evidence type="ECO:0000313" key="10">
    <source>
        <dbReference type="EMBL" id="MBD7970755.1"/>
    </source>
</evidence>
<evidence type="ECO:0000256" key="2">
    <source>
        <dbReference type="ARBA" id="ARBA00022679"/>
    </source>
</evidence>
<keyword evidence="6" id="KW-1015">Disulfide bond</keyword>
<keyword evidence="3" id="KW-0547">Nucleotide-binding</keyword>
<keyword evidence="5" id="KW-0067">ATP-binding</keyword>
<dbReference type="InterPro" id="IPR000577">
    <property type="entry name" value="Carb_kinase_FGGY"/>
</dbReference>
<dbReference type="PANTHER" id="PTHR10196">
    <property type="entry name" value="SUGAR KINASE"/>
    <property type="match status" value="1"/>
</dbReference>
<dbReference type="RefSeq" id="WP_191804144.1">
    <property type="nucleotide sequence ID" value="NZ_JACSQL010000015.1"/>
</dbReference>
<dbReference type="InterPro" id="IPR043129">
    <property type="entry name" value="ATPase_NBD"/>
</dbReference>
<evidence type="ECO:0000313" key="11">
    <source>
        <dbReference type="Proteomes" id="UP000608071"/>
    </source>
</evidence>
<dbReference type="Proteomes" id="UP000608071">
    <property type="component" value="Unassembled WGS sequence"/>
</dbReference>
<dbReference type="InterPro" id="IPR018485">
    <property type="entry name" value="FGGY_C"/>
</dbReference>
<evidence type="ECO:0000256" key="1">
    <source>
        <dbReference type="ARBA" id="ARBA00009156"/>
    </source>
</evidence>
<dbReference type="PANTHER" id="PTHR10196:SF93">
    <property type="entry name" value="L-RHAMNULOKINASE"/>
    <property type="match status" value="1"/>
</dbReference>
<evidence type="ECO:0000256" key="5">
    <source>
        <dbReference type="ARBA" id="ARBA00022840"/>
    </source>
</evidence>
<protein>
    <submittedName>
        <fullName evidence="10">Rhamnulokinase</fullName>
    </submittedName>
</protein>
<dbReference type="EMBL" id="JACSQL010000015">
    <property type="protein sequence ID" value="MBD7970755.1"/>
    <property type="molecule type" value="Genomic_DNA"/>
</dbReference>
<keyword evidence="4" id="KW-0418">Kinase</keyword>
<dbReference type="Gene3D" id="3.30.420.40">
    <property type="match status" value="2"/>
</dbReference>
<proteinExistence type="inferred from homology"/>
<reference evidence="10 11" key="1">
    <citation type="submission" date="2020-08" db="EMBL/GenBank/DDBJ databases">
        <title>A Genomic Blueprint of the Chicken Gut Microbiome.</title>
        <authorList>
            <person name="Gilroy R."/>
            <person name="Ravi A."/>
            <person name="Getino M."/>
            <person name="Pursley I."/>
            <person name="Horton D.L."/>
            <person name="Alikhan N.-F."/>
            <person name="Baker D."/>
            <person name="Gharbi K."/>
            <person name="Hall N."/>
            <person name="Watson M."/>
            <person name="Adriaenssens E.M."/>
            <person name="Foster-Nyarko E."/>
            <person name="Jarju S."/>
            <person name="Secka A."/>
            <person name="Antonio M."/>
            <person name="Oren A."/>
            <person name="Chaudhuri R."/>
            <person name="La Ragione R.M."/>
            <person name="Hildebrand F."/>
            <person name="Pallen M.J."/>
        </authorList>
    </citation>
    <scope>NUCLEOTIDE SEQUENCE [LARGE SCALE GENOMIC DNA]</scope>
    <source>
        <strain evidence="10 11">Sa2BVA9</strain>
    </source>
</reference>
<feature type="domain" description="Carbohydrate kinase FGGY C-terminal" evidence="9">
    <location>
        <begin position="253"/>
        <end position="442"/>
    </location>
</feature>
<evidence type="ECO:0000256" key="4">
    <source>
        <dbReference type="ARBA" id="ARBA00022777"/>
    </source>
</evidence>
<comment type="caution">
    <text evidence="10">The sequence shown here is derived from an EMBL/GenBank/DDBJ whole genome shotgun (WGS) entry which is preliminary data.</text>
</comment>
<evidence type="ECO:0000256" key="7">
    <source>
        <dbReference type="ARBA" id="ARBA00023308"/>
    </source>
</evidence>
<dbReference type="InterPro" id="IPR018484">
    <property type="entry name" value="FGGY_N"/>
</dbReference>
<keyword evidence="11" id="KW-1185">Reference proteome</keyword>
<feature type="domain" description="Carbohydrate kinase FGGY N-terminal" evidence="8">
    <location>
        <begin position="3"/>
        <end position="241"/>
    </location>
</feature>
<name>A0ABR8T583_9BACL</name>
<dbReference type="InterPro" id="IPR013449">
    <property type="entry name" value="Rhamnulokinase"/>
</dbReference>
<dbReference type="Pfam" id="PF02782">
    <property type="entry name" value="FGGY_C"/>
    <property type="match status" value="1"/>
</dbReference>